<evidence type="ECO:0000256" key="1">
    <source>
        <dbReference type="ARBA" id="ARBA00004370"/>
    </source>
</evidence>
<dbReference type="InterPro" id="IPR039567">
    <property type="entry name" value="Gly-zipper"/>
</dbReference>
<dbReference type="Pfam" id="PF13488">
    <property type="entry name" value="Gly-zipper_Omp"/>
    <property type="match status" value="1"/>
</dbReference>
<evidence type="ECO:0000259" key="4">
    <source>
        <dbReference type="Pfam" id="PF13488"/>
    </source>
</evidence>
<comment type="subcellular location">
    <subcellularLocation>
        <location evidence="1">Membrane</location>
    </subcellularLocation>
</comment>
<evidence type="ECO:0000313" key="6">
    <source>
        <dbReference type="Proteomes" id="UP001595710"/>
    </source>
</evidence>
<reference evidence="6" key="1">
    <citation type="journal article" date="2019" name="Int. J. Syst. Evol. Microbiol.">
        <title>The Global Catalogue of Microorganisms (GCM) 10K type strain sequencing project: providing services to taxonomists for standard genome sequencing and annotation.</title>
        <authorList>
            <consortium name="The Broad Institute Genomics Platform"/>
            <consortium name="The Broad Institute Genome Sequencing Center for Infectious Disease"/>
            <person name="Wu L."/>
            <person name="Ma J."/>
        </authorList>
    </citation>
    <scope>NUCLEOTIDE SEQUENCE [LARGE SCALE GENOMIC DNA]</scope>
    <source>
        <strain evidence="6">CECT 8288</strain>
    </source>
</reference>
<dbReference type="RefSeq" id="WP_377362999.1">
    <property type="nucleotide sequence ID" value="NZ_JBHRYN010000012.1"/>
</dbReference>
<dbReference type="Proteomes" id="UP001595710">
    <property type="component" value="Unassembled WGS sequence"/>
</dbReference>
<name>A0ABV7WW43_9GAMM</name>
<protein>
    <submittedName>
        <fullName evidence="5">Glycine zipper 2TM domain-containing protein</fullName>
    </submittedName>
</protein>
<dbReference type="EMBL" id="JBHRYN010000012">
    <property type="protein sequence ID" value="MFC3702085.1"/>
    <property type="molecule type" value="Genomic_DNA"/>
</dbReference>
<organism evidence="5 6">
    <name type="scientific">Reinekea marina</name>
    <dbReference type="NCBI Taxonomy" id="1310421"/>
    <lineage>
        <taxon>Bacteria</taxon>
        <taxon>Pseudomonadati</taxon>
        <taxon>Pseudomonadota</taxon>
        <taxon>Gammaproteobacteria</taxon>
        <taxon>Oceanospirillales</taxon>
        <taxon>Saccharospirillaceae</taxon>
        <taxon>Reinekea</taxon>
    </lineage>
</organism>
<comment type="caution">
    <text evidence="5">The sequence shown here is derived from an EMBL/GenBank/DDBJ whole genome shotgun (WGS) entry which is preliminary data.</text>
</comment>
<accession>A0ABV7WW43</accession>
<evidence type="ECO:0000256" key="3">
    <source>
        <dbReference type="SAM" id="SignalP"/>
    </source>
</evidence>
<feature type="domain" description="Glycine zipper" evidence="4">
    <location>
        <begin position="100"/>
        <end position="141"/>
    </location>
</feature>
<keyword evidence="3" id="KW-0732">Signal</keyword>
<evidence type="ECO:0000256" key="2">
    <source>
        <dbReference type="ARBA" id="ARBA00023136"/>
    </source>
</evidence>
<dbReference type="PANTHER" id="PTHR35603">
    <property type="match status" value="1"/>
</dbReference>
<feature type="signal peptide" evidence="3">
    <location>
        <begin position="1"/>
        <end position="16"/>
    </location>
</feature>
<proteinExistence type="predicted"/>
<gene>
    <name evidence="5" type="ORF">ACFOND_10565</name>
</gene>
<feature type="chain" id="PRO_5047145660" evidence="3">
    <location>
        <begin position="17"/>
        <end position="204"/>
    </location>
</feature>
<dbReference type="InterPro" id="IPR051407">
    <property type="entry name" value="Bact_OM_lipoprot/Surf_antigen"/>
</dbReference>
<evidence type="ECO:0000313" key="5">
    <source>
        <dbReference type="EMBL" id="MFC3702085.1"/>
    </source>
</evidence>
<keyword evidence="2" id="KW-0472">Membrane</keyword>
<keyword evidence="6" id="KW-1185">Reference proteome</keyword>
<dbReference type="PANTHER" id="PTHR35603:SF2">
    <property type="entry name" value="OUTER MEMBRANE LIPOPROTEIN"/>
    <property type="match status" value="1"/>
</dbReference>
<sequence>MSVKHTLAAIAMSAIAAATFADSDRYDDDYKKAKKLRYNNSHTIYVEGRVISATPIYDTYWYYRSRGDSHRSDRYDEVCRIRDVEVYRESRSTGGNPAAGAIIGGAIGAHVGNSAGHSRDSAVIGAIAGGVIGSVIGSEASRGRETTVHYRVERDCDTRYRQEYRELIGYDVRYRYNGREFTMQTQQHPGRYVQLKVEVQPTAR</sequence>